<evidence type="ECO:0000313" key="2">
    <source>
        <dbReference type="EMBL" id="MDF2953156.1"/>
    </source>
</evidence>
<reference evidence="2" key="1">
    <citation type="submission" date="2022-11" db="EMBL/GenBank/DDBJ databases">
        <title>Candidatus Alkanophaga archaea from heated hydrothermal vent sediment oxidize petroleum alkanes.</title>
        <authorList>
            <person name="Zehnle H."/>
            <person name="Laso-Perez R."/>
            <person name="Lipp J."/>
            <person name="Teske A."/>
            <person name="Wegener G."/>
        </authorList>
    </citation>
    <scope>NUCLEOTIDE SEQUENCE</scope>
    <source>
        <strain evidence="2">MCA70</strain>
    </source>
</reference>
<dbReference type="Pfam" id="PF13372">
    <property type="entry name" value="Alginate_exp"/>
    <property type="match status" value="1"/>
</dbReference>
<evidence type="ECO:0000259" key="1">
    <source>
        <dbReference type="Pfam" id="PF13372"/>
    </source>
</evidence>
<organism evidence="2 3">
    <name type="scientific">Candidatus Thermodesulfobacterium syntrophicum</name>
    <dbReference type="NCBI Taxonomy" id="3060442"/>
    <lineage>
        <taxon>Bacteria</taxon>
        <taxon>Pseudomonadati</taxon>
        <taxon>Thermodesulfobacteriota</taxon>
        <taxon>Thermodesulfobacteria</taxon>
        <taxon>Thermodesulfobacteriales</taxon>
        <taxon>Thermodesulfobacteriaceae</taxon>
        <taxon>Thermodesulfobacterium</taxon>
    </lineage>
</organism>
<protein>
    <recommendedName>
        <fullName evidence="1">Alginate export domain-containing protein</fullName>
    </recommendedName>
</protein>
<comment type="caution">
    <text evidence="2">The sequence shown here is derived from an EMBL/GenBank/DDBJ whole genome shotgun (WGS) entry which is preliminary data.</text>
</comment>
<proteinExistence type="predicted"/>
<dbReference type="Proteomes" id="UP001144110">
    <property type="component" value="Unassembled WGS sequence"/>
</dbReference>
<dbReference type="AlphaFoldDB" id="A0AAE3TE72"/>
<dbReference type="InterPro" id="IPR053728">
    <property type="entry name" value="Alginate_Permeability_Chnl"/>
</dbReference>
<dbReference type="Gene3D" id="2.40.160.100">
    <property type="match status" value="1"/>
</dbReference>
<evidence type="ECO:0000313" key="3">
    <source>
        <dbReference type="Proteomes" id="UP001144110"/>
    </source>
</evidence>
<dbReference type="InterPro" id="IPR025388">
    <property type="entry name" value="Alginate_export_dom"/>
</dbReference>
<name>A0AAE3TE72_9BACT</name>
<accession>A0AAE3TE72</accession>
<gene>
    <name evidence="2" type="ORF">OD816_000401</name>
</gene>
<sequence length="430" mass="50326">MTVINVFLFLWIIWGINFSILKNVSFGANLNIDGNYRLRYEFYDNYNILNQKYKSQQSFLLSRLRVNFNLNFSKNFSFHAQLQDSEIVDSPVPDTHYKGKNNPYHDPFDINEFYLEYKINKNLEIRLGRQHLLFGDRRIFGPGDWGNTGRYRWDALRIIYNNKIAKTNFIIGRYIHHNPHIWPNKTYNGVTAIALYNSFKNTPLEFFWIYKADTSGKAKGEKKTGNSYAHFIGVRLTGKDSPWNYEIILVKELGTYAGDKISAYGLVFILGYTFLDLPWKPQLIAQYVVGSGDKNPEDGKHETFDAIFSGADTTLYGWMNLCFWRNLREHRVDLVLHPSKKQSLRIEYHYFTLDKDKDAWYSPGGVWRRDKTGNAGIELGHEIDFIWKKNFNKRINAFIGYSTLIPGKFIKKTGKASNLNYGFLQILFKF</sequence>
<dbReference type="EMBL" id="JAPHEG010000001">
    <property type="protein sequence ID" value="MDF2953156.1"/>
    <property type="molecule type" value="Genomic_DNA"/>
</dbReference>
<dbReference type="SUPFAM" id="SSF56935">
    <property type="entry name" value="Porins"/>
    <property type="match status" value="1"/>
</dbReference>
<feature type="domain" description="Alginate export" evidence="1">
    <location>
        <begin position="30"/>
        <end position="417"/>
    </location>
</feature>